<dbReference type="AlphaFoldDB" id="A0A149V6V5"/>
<evidence type="ECO:0000313" key="2">
    <source>
        <dbReference type="Proteomes" id="UP000075538"/>
    </source>
</evidence>
<dbReference type="EMBL" id="LHZZ01000505">
    <property type="protein sequence ID" value="KXV75663.1"/>
    <property type="molecule type" value="Genomic_DNA"/>
</dbReference>
<name>A0A149V6V5_9PROT</name>
<organism evidence="1 2">
    <name type="scientific">Acetobacter malorum</name>
    <dbReference type="NCBI Taxonomy" id="178901"/>
    <lineage>
        <taxon>Bacteria</taxon>
        <taxon>Pseudomonadati</taxon>
        <taxon>Pseudomonadota</taxon>
        <taxon>Alphaproteobacteria</taxon>
        <taxon>Acetobacterales</taxon>
        <taxon>Acetobacteraceae</taxon>
        <taxon>Acetobacter</taxon>
    </lineage>
</organism>
<dbReference type="PATRIC" id="fig|178901.15.peg.1526"/>
<evidence type="ECO:0000313" key="1">
    <source>
        <dbReference type="EMBL" id="KXV75663.1"/>
    </source>
</evidence>
<sequence>MNNFSKPRLAVSVRSFGQPALPGRHIIASRPRNERALRESAAMQPDQAEQIRVSSGMSLAWRYNRDRMKNV</sequence>
<gene>
    <name evidence="1" type="ORF">AD953_06565</name>
</gene>
<reference evidence="1 2" key="1">
    <citation type="submission" date="2015-06" db="EMBL/GenBank/DDBJ databases">
        <title>Improved classification and identification of acetic acid bacteria using matrix-assisted laser desorption/ionization time-of-flight mass spectrometry; Gluconobacter nephelii and Gluconobacter uchimurae are later heterotypic synonyms of Gluconobacter japonicus and Gluconobacter oxydans, respectively.</title>
        <authorList>
            <person name="Li L."/>
            <person name="Cleenwerck I."/>
            <person name="De Vuyst L."/>
            <person name="Vandamme P."/>
        </authorList>
    </citation>
    <scope>NUCLEOTIDE SEQUENCE [LARGE SCALE GENOMIC DNA]</scope>
    <source>
        <strain evidence="1 2">LMG 1604</strain>
    </source>
</reference>
<comment type="caution">
    <text evidence="1">The sequence shown here is derived from an EMBL/GenBank/DDBJ whole genome shotgun (WGS) entry which is preliminary data.</text>
</comment>
<accession>A0A149V6V5</accession>
<dbReference type="Proteomes" id="UP000075538">
    <property type="component" value="Unassembled WGS sequence"/>
</dbReference>
<dbReference type="RefSeq" id="WP_061490809.1">
    <property type="nucleotide sequence ID" value="NZ_LHZZ01000505.1"/>
</dbReference>
<proteinExistence type="predicted"/>
<protein>
    <submittedName>
        <fullName evidence="1">Uncharacterized protein</fullName>
    </submittedName>
</protein>